<dbReference type="Pfam" id="PF12060">
    <property type="entry name" value="DUF3541"/>
    <property type="match status" value="1"/>
</dbReference>
<name>A0ABT0T4L8_9GAMM</name>
<sequence length="390" mass="44403">MSMTPTPMGRPRTPAVIVTWLMVALLSLAGCAIQQRDLEQREQGLDYAAVAAAIRERYEAALPDLPHSKQRHYAQRLYRITGDARYLPLNRDYGQRLVGRIREEIEALDTPDHAERRAREKVAAYPTGSEKQRRRKRMLAEWGEIAYAKSLAFELTQAQYHGLLNEADLPGYRRALDYLASVDFRPFLLDSDVMAIYAAQVANLVYYLEDLGVTDLREEVITAFRQQYPPRRDPRLSTAEYRNKIYGMTHFVIAASDYYQQPVSAEEFRWVLDEFAASLERILADTKEDIYTEVGISFLLAGEEEHPAVGRLQDALVGAYDPEARMVPSEQGGTDLANGEHRNVLAIMLLDWPERLYPGPKISPLQEHETLASCTGTSFNWKDSSLRICK</sequence>
<dbReference type="Proteomes" id="UP001165369">
    <property type="component" value="Unassembled WGS sequence"/>
</dbReference>
<evidence type="ECO:0000313" key="2">
    <source>
        <dbReference type="Proteomes" id="UP001165369"/>
    </source>
</evidence>
<reference evidence="1" key="1">
    <citation type="submission" date="2022-05" db="EMBL/GenBank/DDBJ databases">
        <title>Halomonas geminus sp. nov. and Halomonas llamarensis sp. nov. isolated from high-altitude salars of the Atacama Desert.</title>
        <authorList>
            <person name="Hintersatz C."/>
            <person name="Rojas L.A."/>
            <person name="Wei T.-S."/>
            <person name="Kutschke S."/>
            <person name="Lehmann F."/>
            <person name="Jain R."/>
            <person name="Pollmann K."/>
        </authorList>
    </citation>
    <scope>NUCLEOTIDE SEQUENCE</scope>
    <source>
        <strain evidence="1">ATCH28</strain>
    </source>
</reference>
<organism evidence="1 2">
    <name type="scientific">Halomonas gemina</name>
    <dbReference type="NCBI Taxonomy" id="2945105"/>
    <lineage>
        <taxon>Bacteria</taxon>
        <taxon>Pseudomonadati</taxon>
        <taxon>Pseudomonadota</taxon>
        <taxon>Gammaproteobacteria</taxon>
        <taxon>Oceanospirillales</taxon>
        <taxon>Halomonadaceae</taxon>
        <taxon>Halomonas</taxon>
    </lineage>
</organism>
<gene>
    <name evidence="1" type="ORF">M8009_16340</name>
</gene>
<comment type="caution">
    <text evidence="1">The sequence shown here is derived from an EMBL/GenBank/DDBJ whole genome shotgun (WGS) entry which is preliminary data.</text>
</comment>
<accession>A0ABT0T4L8</accession>
<evidence type="ECO:0000313" key="1">
    <source>
        <dbReference type="EMBL" id="MCL7941861.1"/>
    </source>
</evidence>
<dbReference type="EMBL" id="JAMJPK010000008">
    <property type="protein sequence ID" value="MCL7941861.1"/>
    <property type="molecule type" value="Genomic_DNA"/>
</dbReference>
<proteinExistence type="predicted"/>
<keyword evidence="2" id="KW-1185">Reference proteome</keyword>
<dbReference type="RefSeq" id="WP_250063167.1">
    <property type="nucleotide sequence ID" value="NZ_JAMJPK010000008.1"/>
</dbReference>
<dbReference type="InterPro" id="IPR021928">
    <property type="entry name" value="DUF3541"/>
</dbReference>
<protein>
    <submittedName>
        <fullName evidence="1">DUF3541 domain-containing protein</fullName>
    </submittedName>
</protein>